<dbReference type="Proteomes" id="UP001500573">
    <property type="component" value="Unassembled WGS sequence"/>
</dbReference>
<sequence length="164" mass="17757">MVYAFLDQTTHDDVGAIEFHDDSFLDPCRAPSGLLAARASSGDPPHDPTLGDSRNRFARTHRGASLHPLALDTRALRRNVVEMDAPDRACDTSWSIKTQDEKNRVCDPGVLATSGSRHGADRTANLPRCNISRKRAGWATGETPVGKRGFAYTGAIAPYRTPAA</sequence>
<keyword evidence="2" id="KW-1185">Reference proteome</keyword>
<gene>
    <name evidence="1" type="ORF">GCM10009108_21830</name>
</gene>
<dbReference type="EMBL" id="BAAAEX010000011">
    <property type="protein sequence ID" value="GAA0781013.1"/>
    <property type="molecule type" value="Genomic_DNA"/>
</dbReference>
<organism evidence="1 2">
    <name type="scientific">Castellaniella ginsengisoli</name>
    <dbReference type="NCBI Taxonomy" id="546114"/>
    <lineage>
        <taxon>Bacteria</taxon>
        <taxon>Pseudomonadati</taxon>
        <taxon>Pseudomonadota</taxon>
        <taxon>Betaproteobacteria</taxon>
        <taxon>Burkholderiales</taxon>
        <taxon>Alcaligenaceae</taxon>
        <taxon>Castellaniella</taxon>
    </lineage>
</organism>
<evidence type="ECO:0000313" key="1">
    <source>
        <dbReference type="EMBL" id="GAA0781013.1"/>
    </source>
</evidence>
<comment type="caution">
    <text evidence="1">The sequence shown here is derived from an EMBL/GenBank/DDBJ whole genome shotgun (WGS) entry which is preliminary data.</text>
</comment>
<name>A0ABN1L133_9BURK</name>
<evidence type="ECO:0000313" key="2">
    <source>
        <dbReference type="Proteomes" id="UP001500573"/>
    </source>
</evidence>
<protein>
    <submittedName>
        <fullName evidence="1">Uncharacterized protein</fullName>
    </submittedName>
</protein>
<proteinExistence type="predicted"/>
<reference evidence="1 2" key="1">
    <citation type="journal article" date="2019" name="Int. J. Syst. Evol. Microbiol.">
        <title>The Global Catalogue of Microorganisms (GCM) 10K type strain sequencing project: providing services to taxonomists for standard genome sequencing and annotation.</title>
        <authorList>
            <consortium name="The Broad Institute Genomics Platform"/>
            <consortium name="The Broad Institute Genome Sequencing Center for Infectious Disease"/>
            <person name="Wu L."/>
            <person name="Ma J."/>
        </authorList>
    </citation>
    <scope>NUCLEOTIDE SEQUENCE [LARGE SCALE GENOMIC DNA]</scope>
    <source>
        <strain evidence="1 2">JCM 15515</strain>
    </source>
</reference>
<accession>A0ABN1L133</accession>